<keyword evidence="11" id="KW-1185">Reference proteome</keyword>
<protein>
    <submittedName>
        <fullName evidence="10">Kinase-like domain-containing protein</fullName>
    </submittedName>
</protein>
<evidence type="ECO:0000256" key="1">
    <source>
        <dbReference type="ARBA" id="ARBA00022527"/>
    </source>
</evidence>
<name>A0ABR3AS43_PHYBL</name>
<evidence type="ECO:0000256" key="5">
    <source>
        <dbReference type="ARBA" id="ARBA00022840"/>
    </source>
</evidence>
<dbReference type="PROSITE" id="PS50011">
    <property type="entry name" value="PROTEIN_KINASE_DOM"/>
    <property type="match status" value="1"/>
</dbReference>
<keyword evidence="1 7" id="KW-0723">Serine/threonine-protein kinase</keyword>
<dbReference type="PROSITE" id="PS00108">
    <property type="entry name" value="PROTEIN_KINASE_ST"/>
    <property type="match status" value="1"/>
</dbReference>
<dbReference type="InterPro" id="IPR017441">
    <property type="entry name" value="Protein_kinase_ATP_BS"/>
</dbReference>
<dbReference type="PROSITE" id="PS00107">
    <property type="entry name" value="PROTEIN_KINASE_ATP"/>
    <property type="match status" value="1"/>
</dbReference>
<keyword evidence="5 6" id="KW-0067">ATP-binding</keyword>
<evidence type="ECO:0000313" key="11">
    <source>
        <dbReference type="Proteomes" id="UP001448207"/>
    </source>
</evidence>
<dbReference type="InterPro" id="IPR000719">
    <property type="entry name" value="Prot_kinase_dom"/>
</dbReference>
<dbReference type="PANTHER" id="PTHR24345:SF91">
    <property type="entry name" value="SERINE_THREONINE-PROTEIN KINASE PLK4"/>
    <property type="match status" value="1"/>
</dbReference>
<gene>
    <name evidence="10" type="ORF">J3Q64DRAFT_1757589</name>
</gene>
<evidence type="ECO:0000256" key="7">
    <source>
        <dbReference type="RuleBase" id="RU000304"/>
    </source>
</evidence>
<keyword evidence="4" id="KW-0418">Kinase</keyword>
<dbReference type="InterPro" id="IPR011009">
    <property type="entry name" value="Kinase-like_dom_sf"/>
</dbReference>
<reference evidence="10 11" key="1">
    <citation type="submission" date="2024-04" db="EMBL/GenBank/DDBJ databases">
        <title>Symmetric and asymmetric DNA N6-adenine methylation regulates different biological responses in Mucorales.</title>
        <authorList>
            <consortium name="Lawrence Berkeley National Laboratory"/>
            <person name="Lax C."/>
            <person name="Mondo S.J."/>
            <person name="Osorio-Concepcion M."/>
            <person name="Muszewska A."/>
            <person name="Corrochano-Luque M."/>
            <person name="Gutierrez G."/>
            <person name="Riley R."/>
            <person name="Lipzen A."/>
            <person name="Guo J."/>
            <person name="Hundley H."/>
            <person name="Amirebrahimi M."/>
            <person name="Ng V."/>
            <person name="Lorenzo-Gutierrez D."/>
            <person name="Binder U."/>
            <person name="Yang J."/>
            <person name="Song Y."/>
            <person name="Canovas D."/>
            <person name="Navarro E."/>
            <person name="Freitag M."/>
            <person name="Gabaldon T."/>
            <person name="Grigoriev I.V."/>
            <person name="Corrochano L.M."/>
            <person name="Nicolas F.E."/>
            <person name="Garre V."/>
        </authorList>
    </citation>
    <scope>NUCLEOTIDE SEQUENCE [LARGE SCALE GENOMIC DNA]</scope>
    <source>
        <strain evidence="10 11">L51</strain>
    </source>
</reference>
<dbReference type="Gene3D" id="1.10.510.10">
    <property type="entry name" value="Transferase(Phosphotransferase) domain 1"/>
    <property type="match status" value="1"/>
</dbReference>
<evidence type="ECO:0000256" key="3">
    <source>
        <dbReference type="ARBA" id="ARBA00022741"/>
    </source>
</evidence>
<dbReference type="InterPro" id="IPR008271">
    <property type="entry name" value="Ser/Thr_kinase_AS"/>
</dbReference>
<accession>A0ABR3AS43</accession>
<organism evidence="10 11">
    <name type="scientific">Phycomyces blakesleeanus</name>
    <dbReference type="NCBI Taxonomy" id="4837"/>
    <lineage>
        <taxon>Eukaryota</taxon>
        <taxon>Fungi</taxon>
        <taxon>Fungi incertae sedis</taxon>
        <taxon>Mucoromycota</taxon>
        <taxon>Mucoromycotina</taxon>
        <taxon>Mucoromycetes</taxon>
        <taxon>Mucorales</taxon>
        <taxon>Phycomycetaceae</taxon>
        <taxon>Phycomyces</taxon>
    </lineage>
</organism>
<dbReference type="PANTHER" id="PTHR24345">
    <property type="entry name" value="SERINE/THREONINE-PROTEIN KINASE PLK"/>
    <property type="match status" value="1"/>
</dbReference>
<evidence type="ECO:0000256" key="2">
    <source>
        <dbReference type="ARBA" id="ARBA00022679"/>
    </source>
</evidence>
<dbReference type="SMART" id="SM00220">
    <property type="entry name" value="S_TKc"/>
    <property type="match status" value="1"/>
</dbReference>
<dbReference type="Proteomes" id="UP001448207">
    <property type="component" value="Unassembled WGS sequence"/>
</dbReference>
<evidence type="ECO:0000256" key="8">
    <source>
        <dbReference type="SAM" id="MobiDB-lite"/>
    </source>
</evidence>
<evidence type="ECO:0000256" key="6">
    <source>
        <dbReference type="PROSITE-ProRule" id="PRU10141"/>
    </source>
</evidence>
<feature type="binding site" evidence="6">
    <location>
        <position position="53"/>
    </location>
    <ligand>
        <name>ATP</name>
        <dbReference type="ChEBI" id="CHEBI:30616"/>
    </ligand>
</feature>
<sequence length="399" mass="45671">MNTTQDYWSQLSASMLDKTIGGEYQLIEVLGNGAFGCLFLGQAQSDNNYVAVKVLTKSGLDHEQLKLQQLEIDIQSALNHPYLLRLHRVIQDHQYIFMVMELCDQGDLFDYVIRDQQDSDFRDESLVKKAFLQILEGVEYMHSQNIYHRDIKLENILLKYDDNDVEFVCKVADFGLATRERYSLEYGCGSSTYLAPEHFDDDFPLDGGELMPYDAAASDCWSLGILLLAFLFGRNPWEEASVSDPSFAEFKRDPSMLRQLFPELSSSCFAFIKSALTTDPTQRPSVSELKKLFLATPALYAAAEEEQEEQDTFNLKNPVDIPQLVKPVDDRSNRDSAFFSASLGMGSMSWSDMVEEDERYEKDHHNHSSTSSSEPASPHHEEYDDTMFVHNQEKESWWL</sequence>
<dbReference type="Pfam" id="PF00069">
    <property type="entry name" value="Pkinase"/>
    <property type="match status" value="1"/>
</dbReference>
<evidence type="ECO:0000256" key="4">
    <source>
        <dbReference type="ARBA" id="ARBA00022777"/>
    </source>
</evidence>
<proteinExistence type="inferred from homology"/>
<comment type="caution">
    <text evidence="10">The sequence shown here is derived from an EMBL/GenBank/DDBJ whole genome shotgun (WGS) entry which is preliminary data.</text>
</comment>
<evidence type="ECO:0000259" key="9">
    <source>
        <dbReference type="PROSITE" id="PS50011"/>
    </source>
</evidence>
<feature type="region of interest" description="Disordered" evidence="8">
    <location>
        <begin position="354"/>
        <end position="381"/>
    </location>
</feature>
<comment type="similarity">
    <text evidence="7">Belongs to the protein kinase superfamily.</text>
</comment>
<dbReference type="SUPFAM" id="SSF56112">
    <property type="entry name" value="Protein kinase-like (PK-like)"/>
    <property type="match status" value="1"/>
</dbReference>
<keyword evidence="3 6" id="KW-0547">Nucleotide-binding</keyword>
<feature type="domain" description="Protein kinase" evidence="9">
    <location>
        <begin position="24"/>
        <end position="294"/>
    </location>
</feature>
<keyword evidence="2" id="KW-0808">Transferase</keyword>
<dbReference type="EMBL" id="JBCLYO010000019">
    <property type="protein sequence ID" value="KAL0080798.1"/>
    <property type="molecule type" value="Genomic_DNA"/>
</dbReference>
<evidence type="ECO:0000313" key="10">
    <source>
        <dbReference type="EMBL" id="KAL0080798.1"/>
    </source>
</evidence>